<dbReference type="Gene3D" id="3.90.79.10">
    <property type="entry name" value="Nucleoside Triphosphate Pyrophosphohydrolase"/>
    <property type="match status" value="1"/>
</dbReference>
<dbReference type="CDD" id="cd04666">
    <property type="entry name" value="NUDIX_DIPP2_like_Nudt4"/>
    <property type="match status" value="1"/>
</dbReference>
<dbReference type="PANTHER" id="PTHR12629">
    <property type="entry name" value="DIPHOSPHOINOSITOL POLYPHOSPHATE PHOSPHOHYDROLASE"/>
    <property type="match status" value="1"/>
</dbReference>
<dbReference type="InterPro" id="IPR015797">
    <property type="entry name" value="NUDIX_hydrolase-like_dom_sf"/>
</dbReference>
<dbReference type="InterPro" id="IPR000086">
    <property type="entry name" value="NUDIX_hydrolase_dom"/>
</dbReference>
<dbReference type="InterPro" id="IPR047198">
    <property type="entry name" value="DDP-like_NUDIX"/>
</dbReference>
<dbReference type="SUPFAM" id="SSF55811">
    <property type="entry name" value="Nudix"/>
    <property type="match status" value="1"/>
</dbReference>
<keyword evidence="3 6" id="KW-0378">Hydrolase</keyword>
<dbReference type="GO" id="GO:0005737">
    <property type="term" value="C:cytoplasm"/>
    <property type="evidence" value="ECO:0007669"/>
    <property type="project" value="TreeGrafter"/>
</dbReference>
<dbReference type="GO" id="GO:0046872">
    <property type="term" value="F:metal ion binding"/>
    <property type="evidence" value="ECO:0007669"/>
    <property type="project" value="UniProtKB-KW"/>
</dbReference>
<dbReference type="Proteomes" id="UP000559404">
    <property type="component" value="Unassembled WGS sequence"/>
</dbReference>
<evidence type="ECO:0000313" key="6">
    <source>
        <dbReference type="EMBL" id="MBA4610773.1"/>
    </source>
</evidence>
<sequence>MRFGRAIELVRLWLGGKPPAVQVAALPWRRMPSGQVEVLLATSRDTGRWVLPKGWPQKRRTLSQSAAEEAWEEVGMVGTMSEKAMGSYGYNKRLDNGFDRRVRVSVFPLRVTSQADNFPEKGQREMRWFSPEEAAQRVHEPELSALLRMISTADLSS</sequence>
<evidence type="ECO:0000313" key="7">
    <source>
        <dbReference type="Proteomes" id="UP000559404"/>
    </source>
</evidence>
<proteinExistence type="predicted"/>
<comment type="cofactor">
    <cofactor evidence="1">
        <name>Mg(2+)</name>
        <dbReference type="ChEBI" id="CHEBI:18420"/>
    </cofactor>
</comment>
<protein>
    <submittedName>
        <fullName evidence="6">NUDIX hydrolase</fullName>
    </submittedName>
</protein>
<evidence type="ECO:0000256" key="2">
    <source>
        <dbReference type="ARBA" id="ARBA00022723"/>
    </source>
</evidence>
<feature type="domain" description="Nudix hydrolase" evidence="5">
    <location>
        <begin position="18"/>
        <end position="151"/>
    </location>
</feature>
<reference evidence="6 7" key="2">
    <citation type="submission" date="2020-08" db="EMBL/GenBank/DDBJ databases">
        <title>Stappia taiwanensis sp. nov., isolated from a coastal thermal spring.</title>
        <authorList>
            <person name="Kampfer P."/>
        </authorList>
    </citation>
    <scope>NUCLEOTIDE SEQUENCE [LARGE SCALE GENOMIC DNA]</scope>
    <source>
        <strain evidence="6 7">DSM 23284</strain>
    </source>
</reference>
<dbReference type="AlphaFoldDB" id="A0A838XUW4"/>
<gene>
    <name evidence="6" type="ORF">H1W37_03860</name>
</gene>
<dbReference type="GO" id="GO:0016462">
    <property type="term" value="F:pyrophosphatase activity"/>
    <property type="evidence" value="ECO:0007669"/>
    <property type="project" value="InterPro"/>
</dbReference>
<dbReference type="Pfam" id="PF00293">
    <property type="entry name" value="NUDIX"/>
    <property type="match status" value="1"/>
</dbReference>
<dbReference type="EMBL" id="JACEON010000003">
    <property type="protein sequence ID" value="MBA4610773.1"/>
    <property type="molecule type" value="Genomic_DNA"/>
</dbReference>
<accession>A0A838XUW4</accession>
<keyword evidence="7" id="KW-1185">Reference proteome</keyword>
<reference evidence="6 7" key="1">
    <citation type="submission" date="2020-07" db="EMBL/GenBank/DDBJ databases">
        <authorList>
            <person name="Li M."/>
        </authorList>
    </citation>
    <scope>NUCLEOTIDE SEQUENCE [LARGE SCALE GENOMIC DNA]</scope>
    <source>
        <strain evidence="6 7">DSM 23284</strain>
    </source>
</reference>
<evidence type="ECO:0000256" key="1">
    <source>
        <dbReference type="ARBA" id="ARBA00001946"/>
    </source>
</evidence>
<keyword evidence="4" id="KW-0460">Magnesium</keyword>
<evidence type="ECO:0000259" key="5">
    <source>
        <dbReference type="PROSITE" id="PS51462"/>
    </source>
</evidence>
<evidence type="ECO:0000256" key="3">
    <source>
        <dbReference type="ARBA" id="ARBA00022801"/>
    </source>
</evidence>
<name>A0A838XUW4_9HYPH</name>
<evidence type="ECO:0000256" key="4">
    <source>
        <dbReference type="ARBA" id="ARBA00022842"/>
    </source>
</evidence>
<organism evidence="6 7">
    <name type="scientific">Stappia taiwanensis</name>
    <dbReference type="NCBI Taxonomy" id="992267"/>
    <lineage>
        <taxon>Bacteria</taxon>
        <taxon>Pseudomonadati</taxon>
        <taxon>Pseudomonadota</taxon>
        <taxon>Alphaproteobacteria</taxon>
        <taxon>Hyphomicrobiales</taxon>
        <taxon>Stappiaceae</taxon>
        <taxon>Stappia</taxon>
    </lineage>
</organism>
<dbReference type="PROSITE" id="PS51462">
    <property type="entry name" value="NUDIX"/>
    <property type="match status" value="1"/>
</dbReference>
<keyword evidence="2" id="KW-0479">Metal-binding</keyword>
<comment type="caution">
    <text evidence="6">The sequence shown here is derived from an EMBL/GenBank/DDBJ whole genome shotgun (WGS) entry which is preliminary data.</text>
</comment>
<dbReference type="PANTHER" id="PTHR12629:SF0">
    <property type="entry name" value="DIPHOSPHOINOSITOL-POLYPHOSPHATE DIPHOSPHATASE"/>
    <property type="match status" value="1"/>
</dbReference>